<dbReference type="OrthoDB" id="5100349at2759"/>
<dbReference type="AlphaFoldDB" id="A0A2T2N9E3"/>
<dbReference type="Pfam" id="PF06314">
    <property type="entry name" value="ADC"/>
    <property type="match status" value="1"/>
</dbReference>
<dbReference type="InterPro" id="IPR010451">
    <property type="entry name" value="Acetoacetate_decarboxylase"/>
</dbReference>
<reference evidence="1 2" key="1">
    <citation type="journal article" date="2018" name="Front. Microbiol.">
        <title>Genome-Wide Analysis of Corynespora cassiicola Leaf Fall Disease Putative Effectors.</title>
        <authorList>
            <person name="Lopez D."/>
            <person name="Ribeiro S."/>
            <person name="Label P."/>
            <person name="Fumanal B."/>
            <person name="Venisse J.S."/>
            <person name="Kohler A."/>
            <person name="de Oliveira R.R."/>
            <person name="Labutti K."/>
            <person name="Lipzen A."/>
            <person name="Lail K."/>
            <person name="Bauer D."/>
            <person name="Ohm R.A."/>
            <person name="Barry K.W."/>
            <person name="Spatafora J."/>
            <person name="Grigoriev I.V."/>
            <person name="Martin F.M."/>
            <person name="Pujade-Renaud V."/>
        </authorList>
    </citation>
    <scope>NUCLEOTIDE SEQUENCE [LARGE SCALE GENOMIC DNA]</scope>
    <source>
        <strain evidence="1 2">Philippines</strain>
    </source>
</reference>
<protein>
    <recommendedName>
        <fullName evidence="3">Acetoacetate decarboxylase</fullName>
    </recommendedName>
</protein>
<dbReference type="EMBL" id="KZ678142">
    <property type="protein sequence ID" value="PSN61990.1"/>
    <property type="molecule type" value="Genomic_DNA"/>
</dbReference>
<keyword evidence="2" id="KW-1185">Reference proteome</keyword>
<organism evidence="1 2">
    <name type="scientific">Corynespora cassiicola Philippines</name>
    <dbReference type="NCBI Taxonomy" id="1448308"/>
    <lineage>
        <taxon>Eukaryota</taxon>
        <taxon>Fungi</taxon>
        <taxon>Dikarya</taxon>
        <taxon>Ascomycota</taxon>
        <taxon>Pezizomycotina</taxon>
        <taxon>Dothideomycetes</taxon>
        <taxon>Pleosporomycetidae</taxon>
        <taxon>Pleosporales</taxon>
        <taxon>Corynesporascaceae</taxon>
        <taxon>Corynespora</taxon>
    </lineage>
</organism>
<gene>
    <name evidence="1" type="ORF">BS50DRAFT_638580</name>
</gene>
<proteinExistence type="predicted"/>
<dbReference type="InterPro" id="IPR023375">
    <property type="entry name" value="ADC_dom_sf"/>
</dbReference>
<dbReference type="Gene3D" id="2.40.400.10">
    <property type="entry name" value="Acetoacetate decarboxylase-like"/>
    <property type="match status" value="1"/>
</dbReference>
<name>A0A2T2N9E3_CORCC</name>
<dbReference type="Proteomes" id="UP000240883">
    <property type="component" value="Unassembled WGS sequence"/>
</dbReference>
<evidence type="ECO:0008006" key="3">
    <source>
        <dbReference type="Google" id="ProtNLM"/>
    </source>
</evidence>
<evidence type="ECO:0000313" key="1">
    <source>
        <dbReference type="EMBL" id="PSN61990.1"/>
    </source>
</evidence>
<dbReference type="GO" id="GO:0016829">
    <property type="term" value="F:lyase activity"/>
    <property type="evidence" value="ECO:0007669"/>
    <property type="project" value="InterPro"/>
</dbReference>
<sequence length="269" mass="30076">MSHIGGTLNMFGSHPGSAWDFDGPAFPKQVCYFVKFTSTYEAIEKLILPPPLKVDRSLPPEVITWYFSSPESRGPGGQLVPYQGIQFRGYTEVNGVKGVAGWEFIDGLRGDKTEAAIMGPWGVQFGMMKKFANIHFTPISGDQFEIVAKRLDKTVFKMVIGMGAEMKGAERDRLFEGKENPMTFPTFSVREIPNADWSGYVDRCILKFAVNEPTINRAWRAVRGSIEFGNAESDPLDELCPQNVQAMMIGHLQTPREAFKSMEEIANFT</sequence>
<dbReference type="SUPFAM" id="SSF160104">
    <property type="entry name" value="Acetoacetate decarboxylase-like"/>
    <property type="match status" value="1"/>
</dbReference>
<accession>A0A2T2N9E3</accession>
<evidence type="ECO:0000313" key="2">
    <source>
        <dbReference type="Proteomes" id="UP000240883"/>
    </source>
</evidence>